<name>A0A669P8I6_PHACC</name>
<proteinExistence type="predicted"/>
<protein>
    <submittedName>
        <fullName evidence="1">Uncharacterized protein</fullName>
    </submittedName>
</protein>
<dbReference type="Ensembl" id="ENSPCLT00000005443.1">
    <property type="protein sequence ID" value="ENSPCLP00000003879.1"/>
    <property type="gene ID" value="ENSPCLG00000003388.1"/>
</dbReference>
<keyword evidence="2" id="KW-1185">Reference proteome</keyword>
<reference evidence="1" key="1">
    <citation type="submission" date="2025-08" db="UniProtKB">
        <authorList>
            <consortium name="Ensembl"/>
        </authorList>
    </citation>
    <scope>IDENTIFICATION</scope>
</reference>
<sequence length="85" mass="9644">MDTQCICSFRVFSPQIHYCYHSTAASPCVHMCPACFSPSEPYICPGHEKTLSSRASTDEYFPFWSYWCLVLAGAALYMERCQING</sequence>
<accession>A0A669P8I6</accession>
<evidence type="ECO:0000313" key="2">
    <source>
        <dbReference type="Proteomes" id="UP000472261"/>
    </source>
</evidence>
<dbReference type="AlphaFoldDB" id="A0A669P8I6"/>
<reference evidence="1" key="2">
    <citation type="submission" date="2025-09" db="UniProtKB">
        <authorList>
            <consortium name="Ensembl"/>
        </authorList>
    </citation>
    <scope>IDENTIFICATION</scope>
</reference>
<evidence type="ECO:0000313" key="1">
    <source>
        <dbReference type="Ensembl" id="ENSPCLP00000003879.1"/>
    </source>
</evidence>
<organism evidence="1 2">
    <name type="scientific">Phasianus colchicus</name>
    <name type="common">Common pheasant</name>
    <dbReference type="NCBI Taxonomy" id="9054"/>
    <lineage>
        <taxon>Eukaryota</taxon>
        <taxon>Metazoa</taxon>
        <taxon>Chordata</taxon>
        <taxon>Craniata</taxon>
        <taxon>Vertebrata</taxon>
        <taxon>Euteleostomi</taxon>
        <taxon>Archelosauria</taxon>
        <taxon>Archosauria</taxon>
        <taxon>Dinosauria</taxon>
        <taxon>Saurischia</taxon>
        <taxon>Theropoda</taxon>
        <taxon>Coelurosauria</taxon>
        <taxon>Aves</taxon>
        <taxon>Neognathae</taxon>
        <taxon>Galloanserae</taxon>
        <taxon>Galliformes</taxon>
        <taxon>Phasianidae</taxon>
        <taxon>Phasianinae</taxon>
        <taxon>Phasianus</taxon>
    </lineage>
</organism>
<dbReference type="Proteomes" id="UP000472261">
    <property type="component" value="Unplaced"/>
</dbReference>